<evidence type="ECO:0000313" key="1">
    <source>
        <dbReference type="EMBL" id="OGZ98367.1"/>
    </source>
</evidence>
<evidence type="ECO:0000313" key="2">
    <source>
        <dbReference type="Proteomes" id="UP000179023"/>
    </source>
</evidence>
<dbReference type="Pfam" id="PF02452">
    <property type="entry name" value="PemK_toxin"/>
    <property type="match status" value="1"/>
</dbReference>
<gene>
    <name evidence="1" type="ORF">A3C07_02980</name>
</gene>
<dbReference type="InterPro" id="IPR011067">
    <property type="entry name" value="Plasmid_toxin/cell-grow_inhib"/>
</dbReference>
<dbReference type="Proteomes" id="UP000179023">
    <property type="component" value="Unassembled WGS sequence"/>
</dbReference>
<dbReference type="AlphaFoldDB" id="A0A1G2KFZ2"/>
<protein>
    <recommendedName>
        <fullName evidence="3">Type II toxin-antitoxin system PemK/MazF family toxin</fullName>
    </recommendedName>
</protein>
<name>A0A1G2KFZ2_9BACT</name>
<evidence type="ECO:0008006" key="3">
    <source>
        <dbReference type="Google" id="ProtNLM"/>
    </source>
</evidence>
<reference evidence="1 2" key="1">
    <citation type="journal article" date="2016" name="Nat. Commun.">
        <title>Thousands of microbial genomes shed light on interconnected biogeochemical processes in an aquifer system.</title>
        <authorList>
            <person name="Anantharaman K."/>
            <person name="Brown C.T."/>
            <person name="Hug L.A."/>
            <person name="Sharon I."/>
            <person name="Castelle C.J."/>
            <person name="Probst A.J."/>
            <person name="Thomas B.C."/>
            <person name="Singh A."/>
            <person name="Wilkins M.J."/>
            <person name="Karaoz U."/>
            <person name="Brodie E.L."/>
            <person name="Williams K.H."/>
            <person name="Hubbard S.S."/>
            <person name="Banfield J.F."/>
        </authorList>
    </citation>
    <scope>NUCLEOTIDE SEQUENCE [LARGE SCALE GENOMIC DNA]</scope>
</reference>
<accession>A0A1G2KFZ2</accession>
<dbReference type="STRING" id="1802270.A3C07_02980"/>
<dbReference type="InterPro" id="IPR003477">
    <property type="entry name" value="PemK-like"/>
</dbReference>
<proteinExistence type="predicted"/>
<dbReference type="SUPFAM" id="SSF50118">
    <property type="entry name" value="Cell growth inhibitor/plasmid maintenance toxic component"/>
    <property type="match status" value="1"/>
</dbReference>
<organism evidence="1 2">
    <name type="scientific">Candidatus Sungbacteria bacterium RIFCSPHIGHO2_02_FULL_47_11</name>
    <dbReference type="NCBI Taxonomy" id="1802270"/>
    <lineage>
        <taxon>Bacteria</taxon>
        <taxon>Candidatus Sungiibacteriota</taxon>
    </lineage>
</organism>
<dbReference type="GO" id="GO:0003677">
    <property type="term" value="F:DNA binding"/>
    <property type="evidence" value="ECO:0007669"/>
    <property type="project" value="InterPro"/>
</dbReference>
<sequence>MRKGIIALVPFPFTDLSGQKVRPALILHASQKGENCIVAFITSAQQRKAYPFDVPILSSKQNGLILNSVVKLDNLATLQKTIVLGELGVAEASLMREADRKLKALFGL</sequence>
<dbReference type="Gene3D" id="2.30.30.110">
    <property type="match status" value="1"/>
</dbReference>
<dbReference type="EMBL" id="MHQI01000067">
    <property type="protein sequence ID" value="OGZ98367.1"/>
    <property type="molecule type" value="Genomic_DNA"/>
</dbReference>
<comment type="caution">
    <text evidence="1">The sequence shown here is derived from an EMBL/GenBank/DDBJ whole genome shotgun (WGS) entry which is preliminary data.</text>
</comment>